<name>A0ABV9UM65_9ACTN</name>
<dbReference type="InterPro" id="IPR000792">
    <property type="entry name" value="Tscrpt_reg_LuxR_C"/>
</dbReference>
<accession>A0ABV9UM65</accession>
<dbReference type="RefSeq" id="WP_344371442.1">
    <property type="nucleotide sequence ID" value="NZ_BAAASQ010000004.1"/>
</dbReference>
<dbReference type="CDD" id="cd06170">
    <property type="entry name" value="LuxR_C_like"/>
    <property type="match status" value="1"/>
</dbReference>
<proteinExistence type="predicted"/>
<organism evidence="2 3">
    <name type="scientific">Streptomyces mauvecolor</name>
    <dbReference type="NCBI Taxonomy" id="58345"/>
    <lineage>
        <taxon>Bacteria</taxon>
        <taxon>Bacillati</taxon>
        <taxon>Actinomycetota</taxon>
        <taxon>Actinomycetes</taxon>
        <taxon>Kitasatosporales</taxon>
        <taxon>Streptomycetaceae</taxon>
        <taxon>Streptomyces</taxon>
    </lineage>
</organism>
<protein>
    <submittedName>
        <fullName evidence="2">LuxR C-terminal-related transcriptional regulator</fullName>
    </submittedName>
</protein>
<dbReference type="EMBL" id="JBHSIZ010000018">
    <property type="protein sequence ID" value="MFC4958184.1"/>
    <property type="molecule type" value="Genomic_DNA"/>
</dbReference>
<reference evidence="3" key="1">
    <citation type="journal article" date="2019" name="Int. J. Syst. Evol. Microbiol.">
        <title>The Global Catalogue of Microorganisms (GCM) 10K type strain sequencing project: providing services to taxonomists for standard genome sequencing and annotation.</title>
        <authorList>
            <consortium name="The Broad Institute Genomics Platform"/>
            <consortium name="The Broad Institute Genome Sequencing Center for Infectious Disease"/>
            <person name="Wu L."/>
            <person name="Ma J."/>
        </authorList>
    </citation>
    <scope>NUCLEOTIDE SEQUENCE [LARGE SCALE GENOMIC DNA]</scope>
    <source>
        <strain evidence="3">CCM 7224</strain>
    </source>
</reference>
<comment type="caution">
    <text evidence="2">The sequence shown here is derived from an EMBL/GenBank/DDBJ whole genome shotgun (WGS) entry which is preliminary data.</text>
</comment>
<dbReference type="Proteomes" id="UP001595834">
    <property type="component" value="Unassembled WGS sequence"/>
</dbReference>
<dbReference type="Gene3D" id="1.10.10.10">
    <property type="entry name" value="Winged helix-like DNA-binding domain superfamily/Winged helix DNA-binding domain"/>
    <property type="match status" value="1"/>
</dbReference>
<evidence type="ECO:0000259" key="1">
    <source>
        <dbReference type="SMART" id="SM00421"/>
    </source>
</evidence>
<evidence type="ECO:0000313" key="2">
    <source>
        <dbReference type="EMBL" id="MFC4958184.1"/>
    </source>
</evidence>
<dbReference type="SUPFAM" id="SSF46894">
    <property type="entry name" value="C-terminal effector domain of the bipartite response regulators"/>
    <property type="match status" value="1"/>
</dbReference>
<sequence>MTERRDRDQEEVCQLAVGEQSLRPTRTTETLNEHAYASEGCRPVTGVNAIRDWLTTAAMRCRHELLLAEPGDGRQADSPLLEMTEQLASLLERGVKVRTIHQHTAHHDTVIRAGVARAVDGGAKARMSSGPLSPLVVFDRETALIPRADGQRAVAVSQPGIVHFMSEAFERMWVTAMPFDGRTRAARAGEPLSGIRRTIIVLLAEGQTDAMIARRIGVSVRTCRNHIAKLYQELGAQSRFQLGVLVTRSGLLGPAEDAASCSTPARARRLSRMHP</sequence>
<dbReference type="InterPro" id="IPR036388">
    <property type="entry name" value="WH-like_DNA-bd_sf"/>
</dbReference>
<evidence type="ECO:0000313" key="3">
    <source>
        <dbReference type="Proteomes" id="UP001595834"/>
    </source>
</evidence>
<dbReference type="SMART" id="SM00421">
    <property type="entry name" value="HTH_LUXR"/>
    <property type="match status" value="1"/>
</dbReference>
<dbReference type="InterPro" id="IPR051797">
    <property type="entry name" value="TrmB-like"/>
</dbReference>
<keyword evidence="3" id="KW-1185">Reference proteome</keyword>
<feature type="domain" description="HTH luxR-type" evidence="1">
    <location>
        <begin position="189"/>
        <end position="246"/>
    </location>
</feature>
<dbReference type="PANTHER" id="PTHR34293:SF1">
    <property type="entry name" value="HTH-TYPE TRANSCRIPTIONAL REGULATOR TRMBL2"/>
    <property type="match status" value="1"/>
</dbReference>
<dbReference type="Pfam" id="PF00196">
    <property type="entry name" value="GerE"/>
    <property type="match status" value="1"/>
</dbReference>
<dbReference type="InterPro" id="IPR016032">
    <property type="entry name" value="Sig_transdc_resp-reg_C-effctor"/>
</dbReference>
<dbReference type="PRINTS" id="PR00038">
    <property type="entry name" value="HTHLUXR"/>
</dbReference>
<dbReference type="PANTHER" id="PTHR34293">
    <property type="entry name" value="HTH-TYPE TRANSCRIPTIONAL REGULATOR TRMBL2"/>
    <property type="match status" value="1"/>
</dbReference>
<gene>
    <name evidence="2" type="ORF">ACFPFX_18025</name>
</gene>